<dbReference type="OrthoDB" id="3831379at2"/>
<organism evidence="1 2">
    <name type="scientific">Paractinoplanes atraurantiacus</name>
    <dbReference type="NCBI Taxonomy" id="1036182"/>
    <lineage>
        <taxon>Bacteria</taxon>
        <taxon>Bacillati</taxon>
        <taxon>Actinomycetota</taxon>
        <taxon>Actinomycetes</taxon>
        <taxon>Micromonosporales</taxon>
        <taxon>Micromonosporaceae</taxon>
        <taxon>Paractinoplanes</taxon>
    </lineage>
</organism>
<dbReference type="AlphaFoldDB" id="A0A285K6J3"/>
<proteinExistence type="predicted"/>
<evidence type="ECO:0000313" key="1">
    <source>
        <dbReference type="EMBL" id="SNY68168.1"/>
    </source>
</evidence>
<accession>A0A285K6J3</accession>
<gene>
    <name evidence="1" type="ORF">SAMN05421748_132104</name>
</gene>
<dbReference type="RefSeq" id="WP_097327874.1">
    <property type="nucleotide sequence ID" value="NZ_OBDY01000032.1"/>
</dbReference>
<sequence>MRKWSAVVLGILLVVVAAVEGARWWTGRAPYSAEELAARADLRLVDEATAEAALSPNIIPELADGQQVFLGRVSWLRPARAGGALYVMVVHNRSHRPPAILIPKATSSDEIGLGSNGALWDAAERYPWLDGAAGLHDVGTDAVAIYSLDPGEATFAAVLLPADVDLGSGIPRATAPARAEDLTVALVQVNEHGRATWAQRLLN</sequence>
<keyword evidence="2" id="KW-1185">Reference proteome</keyword>
<dbReference type="Proteomes" id="UP000219612">
    <property type="component" value="Unassembled WGS sequence"/>
</dbReference>
<name>A0A285K6J3_9ACTN</name>
<reference evidence="1 2" key="1">
    <citation type="submission" date="2017-09" db="EMBL/GenBank/DDBJ databases">
        <authorList>
            <person name="Ehlers B."/>
            <person name="Leendertz F.H."/>
        </authorList>
    </citation>
    <scope>NUCLEOTIDE SEQUENCE [LARGE SCALE GENOMIC DNA]</scope>
    <source>
        <strain evidence="1 2">CGMCC 4.6857</strain>
    </source>
</reference>
<evidence type="ECO:0000313" key="2">
    <source>
        <dbReference type="Proteomes" id="UP000219612"/>
    </source>
</evidence>
<dbReference type="EMBL" id="OBDY01000032">
    <property type="protein sequence ID" value="SNY68168.1"/>
    <property type="molecule type" value="Genomic_DNA"/>
</dbReference>
<protein>
    <submittedName>
        <fullName evidence="1">Uncharacterized protein</fullName>
    </submittedName>
</protein>